<dbReference type="Proteomes" id="UP000017148">
    <property type="component" value="Unassembled WGS sequence"/>
</dbReference>
<accession>U7D7I9</accession>
<evidence type="ECO:0000313" key="4">
    <source>
        <dbReference type="Proteomes" id="UP000017148"/>
    </source>
</evidence>
<dbReference type="PANTHER" id="PTHR46558:SF4">
    <property type="entry name" value="DNA-BIDING PHAGE PROTEIN"/>
    <property type="match status" value="1"/>
</dbReference>
<reference evidence="3 4" key="1">
    <citation type="journal article" date="2013" name="Environ. Microbiol.">
        <title>Genome analysis of Chitinivibrio alkaliphilus gen. nov., sp. nov., a novel extremely haloalkaliphilic anaerobic chitinolytic bacterium from the candidate phylum Termite Group 3.</title>
        <authorList>
            <person name="Sorokin D.Y."/>
            <person name="Gumerov V.M."/>
            <person name="Rakitin A.L."/>
            <person name="Beletsky A.V."/>
            <person name="Damste J.S."/>
            <person name="Muyzer G."/>
            <person name="Mardanov A.V."/>
            <person name="Ravin N.V."/>
        </authorList>
    </citation>
    <scope>NUCLEOTIDE SEQUENCE [LARGE SCALE GENOMIC DNA]</scope>
    <source>
        <strain evidence="3 4">ACht1</strain>
    </source>
</reference>
<dbReference type="STRING" id="1313304.CALK_2025"/>
<organism evidence="3 4">
    <name type="scientific">Chitinivibrio alkaliphilus ACht1</name>
    <dbReference type="NCBI Taxonomy" id="1313304"/>
    <lineage>
        <taxon>Bacteria</taxon>
        <taxon>Pseudomonadati</taxon>
        <taxon>Fibrobacterota</taxon>
        <taxon>Chitinivibrionia</taxon>
        <taxon>Chitinivibrionales</taxon>
        <taxon>Chitinivibrionaceae</taxon>
        <taxon>Chitinivibrio</taxon>
    </lineage>
</organism>
<dbReference type="PANTHER" id="PTHR46558">
    <property type="entry name" value="TRACRIPTIONAL REGULATORY PROTEIN-RELATED-RELATED"/>
    <property type="match status" value="1"/>
</dbReference>
<dbReference type="Gene3D" id="1.10.260.40">
    <property type="entry name" value="lambda repressor-like DNA-binding domains"/>
    <property type="match status" value="1"/>
</dbReference>
<evidence type="ECO:0000256" key="1">
    <source>
        <dbReference type="ARBA" id="ARBA00023125"/>
    </source>
</evidence>
<dbReference type="eggNOG" id="COG1396">
    <property type="taxonomic scope" value="Bacteria"/>
</dbReference>
<keyword evidence="4" id="KW-1185">Reference proteome</keyword>
<protein>
    <submittedName>
        <fullName evidence="3">Transcriptional regulator, XRE family</fullName>
    </submittedName>
</protein>
<dbReference type="InterPro" id="IPR010982">
    <property type="entry name" value="Lambda_DNA-bd_dom_sf"/>
</dbReference>
<evidence type="ECO:0000259" key="2">
    <source>
        <dbReference type="PROSITE" id="PS50943"/>
    </source>
</evidence>
<dbReference type="InterPro" id="IPR001387">
    <property type="entry name" value="Cro/C1-type_HTH"/>
</dbReference>
<dbReference type="AlphaFoldDB" id="U7D7I9"/>
<dbReference type="CDD" id="cd00093">
    <property type="entry name" value="HTH_XRE"/>
    <property type="match status" value="1"/>
</dbReference>
<dbReference type="SMART" id="SM00530">
    <property type="entry name" value="HTH_XRE"/>
    <property type="match status" value="1"/>
</dbReference>
<comment type="caution">
    <text evidence="3">The sequence shown here is derived from an EMBL/GenBank/DDBJ whole genome shotgun (WGS) entry which is preliminary data.</text>
</comment>
<dbReference type="RefSeq" id="WP_022637442.1">
    <property type="nucleotide sequence ID" value="NZ_ASJR01000020.1"/>
</dbReference>
<dbReference type="EMBL" id="ASJR01000020">
    <property type="protein sequence ID" value="ERP31067.1"/>
    <property type="molecule type" value="Genomic_DNA"/>
</dbReference>
<dbReference type="eggNOG" id="COG2114">
    <property type="taxonomic scope" value="Bacteria"/>
</dbReference>
<dbReference type="GO" id="GO:0003677">
    <property type="term" value="F:DNA binding"/>
    <property type="evidence" value="ECO:0007669"/>
    <property type="project" value="UniProtKB-KW"/>
</dbReference>
<dbReference type="Pfam" id="PF01381">
    <property type="entry name" value="HTH_3"/>
    <property type="match status" value="1"/>
</dbReference>
<dbReference type="SUPFAM" id="SSF55073">
    <property type="entry name" value="Nucleotide cyclase"/>
    <property type="match status" value="1"/>
</dbReference>
<dbReference type="OrthoDB" id="9813152at2"/>
<dbReference type="SUPFAM" id="SSF47413">
    <property type="entry name" value="lambda repressor-like DNA-binding domains"/>
    <property type="match status" value="1"/>
</dbReference>
<feature type="domain" description="HTH cro/C1-type" evidence="2">
    <location>
        <begin position="10"/>
        <end position="64"/>
    </location>
</feature>
<sequence>MDLEKLGSRIRTRRKAKGLTQQQLAASLYISPQAVSKWERGENAPDILVLPRLSVLLDRSIEWIINGDIPNREVIDAVVLVTSLRNFVTRSQEQPLSRLALWINQLYHGTTEAVLACEGVVVKYTGDGVLAYFTGGNYVQRALSCGEMLLELIAEEDMLLTLKAGQIYVGAMGHAEFTAPDILGETVNQAFLLNRWATDEREERMFVSGQAFTGMLAPVEYKRDTALSHEEFLYIRQ</sequence>
<keyword evidence="1" id="KW-0238">DNA-binding</keyword>
<dbReference type="InterPro" id="IPR029787">
    <property type="entry name" value="Nucleotide_cyclase"/>
</dbReference>
<dbReference type="PROSITE" id="PS50943">
    <property type="entry name" value="HTH_CROC1"/>
    <property type="match status" value="1"/>
</dbReference>
<evidence type="ECO:0000313" key="3">
    <source>
        <dbReference type="EMBL" id="ERP31067.1"/>
    </source>
</evidence>
<gene>
    <name evidence="3" type="ORF">CALK_2025</name>
</gene>
<dbReference type="Gene3D" id="3.30.70.1230">
    <property type="entry name" value="Nucleotide cyclase"/>
    <property type="match status" value="1"/>
</dbReference>
<name>U7D7I9_9BACT</name>
<proteinExistence type="predicted"/>